<dbReference type="GO" id="GO:1901678">
    <property type="term" value="P:iron coordination entity transport"/>
    <property type="evidence" value="ECO:0007669"/>
    <property type="project" value="UniProtKB-ARBA"/>
</dbReference>
<dbReference type="Gene3D" id="3.40.50.1980">
    <property type="entry name" value="Nitrogenase molybdenum iron protein domain"/>
    <property type="match status" value="2"/>
</dbReference>
<evidence type="ECO:0000313" key="7">
    <source>
        <dbReference type="EMBL" id="AJI78385.1"/>
    </source>
</evidence>
<dbReference type="EMBL" id="CP010827">
    <property type="protein sequence ID" value="AJI78385.1"/>
    <property type="molecule type" value="Genomic_DNA"/>
</dbReference>
<dbReference type="AlphaFoldDB" id="A0A0B6F1P0"/>
<dbReference type="PROSITE" id="PS51257">
    <property type="entry name" value="PROKAR_LIPOPROTEIN"/>
    <property type="match status" value="1"/>
</dbReference>
<evidence type="ECO:0000313" key="8">
    <source>
        <dbReference type="Proteomes" id="UP000031890"/>
    </source>
</evidence>
<dbReference type="Proteomes" id="UP000031890">
    <property type="component" value="Chromosome"/>
</dbReference>
<dbReference type="PANTHER" id="PTHR30532">
    <property type="entry name" value="IRON III DICITRATE-BINDING PERIPLASMIC PROTEIN"/>
    <property type="match status" value="1"/>
</dbReference>
<gene>
    <name evidence="7" type="primary">feuS</name>
    <name evidence="7" type="ORF">CSING_04200</name>
</gene>
<dbReference type="InterPro" id="IPR002491">
    <property type="entry name" value="ABC_transptr_periplasmic_BD"/>
</dbReference>
<protein>
    <submittedName>
        <fullName evidence="7">ABC-type enterochelin transport system, periplasmic component</fullName>
    </submittedName>
</protein>
<evidence type="ECO:0000256" key="5">
    <source>
        <dbReference type="SAM" id="SignalP"/>
    </source>
</evidence>
<comment type="subcellular location">
    <subcellularLocation>
        <location evidence="1">Cell envelope</location>
    </subcellularLocation>
</comment>
<keyword evidence="4 5" id="KW-0732">Signal</keyword>
<name>A0A0B6F1P0_9CORY</name>
<evidence type="ECO:0000259" key="6">
    <source>
        <dbReference type="PROSITE" id="PS50983"/>
    </source>
</evidence>
<dbReference type="InterPro" id="IPR051313">
    <property type="entry name" value="Bact_iron-sidero_bind"/>
</dbReference>
<dbReference type="RefSeq" id="WP_042529939.1">
    <property type="nucleotide sequence ID" value="NZ_CP010827.1"/>
</dbReference>
<proteinExistence type="inferred from homology"/>
<dbReference type="PROSITE" id="PS50983">
    <property type="entry name" value="FE_B12_PBP"/>
    <property type="match status" value="1"/>
</dbReference>
<evidence type="ECO:0000256" key="3">
    <source>
        <dbReference type="ARBA" id="ARBA00022448"/>
    </source>
</evidence>
<keyword evidence="3" id="KW-0813">Transport</keyword>
<dbReference type="OrthoDB" id="63946at2"/>
<dbReference type="PANTHER" id="PTHR30532:SF28">
    <property type="entry name" value="PETROBACTIN-BINDING PROTEIN YCLQ"/>
    <property type="match status" value="1"/>
</dbReference>
<dbReference type="Pfam" id="PF01497">
    <property type="entry name" value="Peripla_BP_2"/>
    <property type="match status" value="1"/>
</dbReference>
<feature type="domain" description="Fe/B12 periplasmic-binding" evidence="6">
    <location>
        <begin position="76"/>
        <end position="342"/>
    </location>
</feature>
<dbReference type="SUPFAM" id="SSF53807">
    <property type="entry name" value="Helical backbone' metal receptor"/>
    <property type="match status" value="1"/>
</dbReference>
<dbReference type="STRING" id="161899.CSING_04200"/>
<evidence type="ECO:0000256" key="2">
    <source>
        <dbReference type="ARBA" id="ARBA00008814"/>
    </source>
</evidence>
<organism evidence="7 8">
    <name type="scientific">Corynebacterium singulare</name>
    <dbReference type="NCBI Taxonomy" id="161899"/>
    <lineage>
        <taxon>Bacteria</taxon>
        <taxon>Bacillati</taxon>
        <taxon>Actinomycetota</taxon>
        <taxon>Actinomycetes</taxon>
        <taxon>Mycobacteriales</taxon>
        <taxon>Corynebacteriaceae</taxon>
        <taxon>Corynebacterium</taxon>
    </lineage>
</organism>
<comment type="similarity">
    <text evidence="2">Belongs to the bacterial solute-binding protein 8 family.</text>
</comment>
<dbReference type="GO" id="GO:0030288">
    <property type="term" value="C:outer membrane-bounded periplasmic space"/>
    <property type="evidence" value="ECO:0007669"/>
    <property type="project" value="TreeGrafter"/>
</dbReference>
<feature type="signal peptide" evidence="5">
    <location>
        <begin position="1"/>
        <end position="35"/>
    </location>
</feature>
<reference evidence="7 8" key="1">
    <citation type="journal article" date="2015" name="Genome Announc.">
        <title>Complete Genome Sequence and Annotation of Corynebacterium singulare DSM 44357, Isolated from a Human Semen Specimen.</title>
        <authorList>
            <person name="Merten M."/>
            <person name="Brinkrolf K."/>
            <person name="Albersmeier A."/>
            <person name="Kutter Y."/>
            <person name="Ruckert C."/>
            <person name="Tauch A."/>
        </authorList>
    </citation>
    <scope>NUCLEOTIDE SEQUENCE [LARGE SCALE GENOMIC DNA]</scope>
    <source>
        <strain evidence="7">IBS B52218</strain>
    </source>
</reference>
<evidence type="ECO:0000256" key="1">
    <source>
        <dbReference type="ARBA" id="ARBA00004196"/>
    </source>
</evidence>
<sequence length="343" mass="36819">MFTLSRRVFSTTTAKVAATVSVAALALTGCSSNSAEESPETAGAEAADASTITLEDNFGSKDVTAPVENPAVTDNRAFAVLAQWDIDLAAAPLPLVPKSLRDTYNKDTVDVDLGSHKEPDLESLVAAEPDVVWNGQRFEPHQGDMEKLLEDVSVLDFEPREGEDFFEELKRHTEALGQVFGHEEDAAKLIADFDAAADRAKKAYDPEQKVMAVNTSGGEIGYIAPGIGRTYGPVFDLLGLKPALEVDNASDDHEGDDISVEAIAQSNPDWILIMDRDSAISKEGEQVTPGEKLVKDNAALKNVSAVKDGNVYVAPQDTYIDESIITYTEILNALADAFDKANA</sequence>
<evidence type="ECO:0000256" key="4">
    <source>
        <dbReference type="ARBA" id="ARBA00022729"/>
    </source>
</evidence>
<dbReference type="HOGENOM" id="CLU_038034_3_1_11"/>
<feature type="chain" id="PRO_5002122313" evidence="5">
    <location>
        <begin position="36"/>
        <end position="343"/>
    </location>
</feature>
<dbReference type="KEGG" id="csx:CSING_04200"/>
<accession>A0A0B6F1P0</accession>